<name>A0A317QQ04_9ACTN</name>
<comment type="caution">
    <text evidence="1">The sequence shown here is derived from an EMBL/GenBank/DDBJ whole genome shotgun (WGS) entry which is preliminary data.</text>
</comment>
<proteinExistence type="predicted"/>
<evidence type="ECO:0000313" key="2">
    <source>
        <dbReference type="Proteomes" id="UP000246661"/>
    </source>
</evidence>
<organism evidence="1 2">
    <name type="scientific">Geodermatophilus normandii</name>
    <dbReference type="NCBI Taxonomy" id="1137989"/>
    <lineage>
        <taxon>Bacteria</taxon>
        <taxon>Bacillati</taxon>
        <taxon>Actinomycetota</taxon>
        <taxon>Actinomycetes</taxon>
        <taxon>Geodermatophilales</taxon>
        <taxon>Geodermatophilaceae</taxon>
        <taxon>Geodermatophilus</taxon>
    </lineage>
</organism>
<evidence type="ECO:0000313" key="1">
    <source>
        <dbReference type="EMBL" id="PWW24881.1"/>
    </source>
</evidence>
<dbReference type="Proteomes" id="UP000246661">
    <property type="component" value="Unassembled WGS sequence"/>
</dbReference>
<gene>
    <name evidence="1" type="ORF">JD79_04072</name>
</gene>
<evidence type="ECO:0008006" key="3">
    <source>
        <dbReference type="Google" id="ProtNLM"/>
    </source>
</evidence>
<dbReference type="OrthoDB" id="5189039at2"/>
<dbReference type="AlphaFoldDB" id="A0A317QQ04"/>
<keyword evidence="2" id="KW-1185">Reference proteome</keyword>
<reference evidence="2" key="1">
    <citation type="submission" date="2018-05" db="EMBL/GenBank/DDBJ databases">
        <authorList>
            <person name="Klenk H.-P."/>
            <person name="Huntemann M."/>
            <person name="Clum A."/>
            <person name="Pillay M."/>
            <person name="Palaniappan K."/>
            <person name="Varghese N."/>
            <person name="Mikhailova N."/>
            <person name="Stamatis D."/>
            <person name="Reddy T."/>
            <person name="Daum C."/>
            <person name="Shapiro N."/>
            <person name="Ivanova N."/>
            <person name="Kyrpides N."/>
            <person name="Woyke T."/>
        </authorList>
    </citation>
    <scope>NUCLEOTIDE SEQUENCE [LARGE SCALE GENOMIC DNA]</scope>
    <source>
        <strain evidence="2">DSM 45417</strain>
    </source>
</reference>
<sequence>MALTWHLIKYVADPRRREPRNVGLVLQAQGRSIVRFVGEDEQGHVDGRQVRWLNLQVDAYRTWIDYYRRKALSGSWEDVNRLERRGRVKNFYTELGGMRFDEDVRLDAFFDELFRELVTVERPVREPRVSPLEAGIEEVLAIAGISPTRHITVPGRYKPDGTLTQVSFEMGYTNGQLHLLDQVPATPQQGPLYARDLLSRVTAARNADSAHSFLAFYSSTQAEQGSTDLDEVLLPLEGVALTVDVDDRDEAVSTLQHVLLI</sequence>
<dbReference type="RefSeq" id="WP_110006951.1">
    <property type="nucleotide sequence ID" value="NZ_QGTX01000001.1"/>
</dbReference>
<accession>A0A317QQ04</accession>
<protein>
    <recommendedName>
        <fullName evidence="3">DUF3037 domain-containing protein</fullName>
    </recommendedName>
</protein>
<dbReference type="EMBL" id="QGTX01000001">
    <property type="protein sequence ID" value="PWW24881.1"/>
    <property type="molecule type" value="Genomic_DNA"/>
</dbReference>